<dbReference type="Gene3D" id="1.20.1280.20">
    <property type="entry name" value="HscB, C-terminal domain"/>
    <property type="match status" value="1"/>
</dbReference>
<evidence type="ECO:0000259" key="4">
    <source>
        <dbReference type="PROSITE" id="PS50076"/>
    </source>
</evidence>
<dbReference type="CDD" id="cd06257">
    <property type="entry name" value="DnaJ"/>
    <property type="match status" value="1"/>
</dbReference>
<dbReference type="SMART" id="SM00271">
    <property type="entry name" value="DnaJ"/>
    <property type="match status" value="1"/>
</dbReference>
<keyword evidence="2" id="KW-0143">Chaperone</keyword>
<protein>
    <submittedName>
        <fullName evidence="5">Fe-S protein assembly co-chaperone HscB</fullName>
    </submittedName>
</protein>
<dbReference type="Pfam" id="PF07743">
    <property type="entry name" value="HSCB_C"/>
    <property type="match status" value="1"/>
</dbReference>
<comment type="similarity">
    <text evidence="1">Belongs to the HscB family.</text>
</comment>
<evidence type="ECO:0000256" key="1">
    <source>
        <dbReference type="ARBA" id="ARBA00010476"/>
    </source>
</evidence>
<dbReference type="InterPro" id="IPR009073">
    <property type="entry name" value="HscB_oligo_C"/>
</dbReference>
<proteinExistence type="inferred from homology"/>
<dbReference type="NCBIfam" id="TIGR00714">
    <property type="entry name" value="hscB"/>
    <property type="match status" value="1"/>
</dbReference>
<evidence type="ECO:0000313" key="5">
    <source>
        <dbReference type="EMBL" id="UXZ04487.1"/>
    </source>
</evidence>
<name>A0ABY6F3B6_9GAMM</name>
<evidence type="ECO:0000313" key="6">
    <source>
        <dbReference type="Proteomes" id="UP001063782"/>
    </source>
</evidence>
<keyword evidence="6" id="KW-1185">Reference proteome</keyword>
<dbReference type="SUPFAM" id="SSF46565">
    <property type="entry name" value="Chaperone J-domain"/>
    <property type="match status" value="1"/>
</dbReference>
<dbReference type="InterPro" id="IPR036869">
    <property type="entry name" value="J_dom_sf"/>
</dbReference>
<dbReference type="EMBL" id="CP089977">
    <property type="protein sequence ID" value="UXZ04487.1"/>
    <property type="molecule type" value="Genomic_DNA"/>
</dbReference>
<dbReference type="PANTHER" id="PTHR14021">
    <property type="entry name" value="IRON-SULFUR CLUSTER CO-CHAPERONE PROTEIN HSCB"/>
    <property type="match status" value="1"/>
</dbReference>
<evidence type="ECO:0000256" key="2">
    <source>
        <dbReference type="ARBA" id="ARBA00023186"/>
    </source>
</evidence>
<dbReference type="Pfam" id="PF00226">
    <property type="entry name" value="DnaJ"/>
    <property type="match status" value="1"/>
</dbReference>
<dbReference type="RefSeq" id="WP_263075972.1">
    <property type="nucleotide sequence ID" value="NZ_CP089977.1"/>
</dbReference>
<gene>
    <name evidence="5" type="primary">hscB</name>
    <name evidence="5" type="ORF">LU297_07830</name>
</gene>
<dbReference type="SUPFAM" id="SSF47144">
    <property type="entry name" value="HSC20 (HSCB), C-terminal oligomerisation domain"/>
    <property type="match status" value="1"/>
</dbReference>
<reference evidence="5" key="1">
    <citation type="submission" date="2021-12" db="EMBL/GenBank/DDBJ databases">
        <title>taxonomy of Moraxella sp. ZY201224.</title>
        <authorList>
            <person name="Li F."/>
        </authorList>
    </citation>
    <scope>NUCLEOTIDE SEQUENCE</scope>
    <source>
        <strain evidence="5">ZY201224</strain>
    </source>
</reference>
<evidence type="ECO:0000256" key="3">
    <source>
        <dbReference type="ARBA" id="ARBA00025596"/>
    </source>
</evidence>
<dbReference type="PANTHER" id="PTHR14021:SF15">
    <property type="entry name" value="IRON-SULFUR CLUSTER CO-CHAPERONE PROTEIN HSCB"/>
    <property type="match status" value="1"/>
</dbReference>
<dbReference type="InterPro" id="IPR001623">
    <property type="entry name" value="DnaJ_domain"/>
</dbReference>
<dbReference type="PROSITE" id="PS50076">
    <property type="entry name" value="DNAJ_2"/>
    <property type="match status" value="1"/>
</dbReference>
<sequence>MDNHFFALFGLPVQFEIDKKILKDRLLELQKQHHPDRQDDVSAHAQKQAELINHAYDTLYQDDTRAAYLLELSGQALDLNQSISDWDFLDEMMELRISLDELQESSALNALINDVQQRIDEQAKMFANHYAQQHWQATKDDAKKLQFLSKLQQDIHAKNSQSLASNDGDDDLYV</sequence>
<feature type="domain" description="J" evidence="4">
    <location>
        <begin position="4"/>
        <end position="72"/>
    </location>
</feature>
<dbReference type="InterPro" id="IPR004640">
    <property type="entry name" value="HscB"/>
</dbReference>
<dbReference type="Gene3D" id="1.10.287.110">
    <property type="entry name" value="DnaJ domain"/>
    <property type="match status" value="1"/>
</dbReference>
<accession>A0ABY6F3B6</accession>
<comment type="function">
    <text evidence="3">Co-chaperone involved in the maturation of iron-sulfur cluster-containing proteins. Seems to help targeting proteins to be folded toward HscA.</text>
</comment>
<dbReference type="Proteomes" id="UP001063782">
    <property type="component" value="Chromosome"/>
</dbReference>
<organism evidence="5 6">
    <name type="scientific">Moraxella nasicaprae</name>
    <dbReference type="NCBI Taxonomy" id="2904122"/>
    <lineage>
        <taxon>Bacteria</taxon>
        <taxon>Pseudomonadati</taxon>
        <taxon>Pseudomonadota</taxon>
        <taxon>Gammaproteobacteria</taxon>
        <taxon>Moraxellales</taxon>
        <taxon>Moraxellaceae</taxon>
        <taxon>Moraxella</taxon>
    </lineage>
</organism>
<dbReference type="InterPro" id="IPR036386">
    <property type="entry name" value="HscB_C_sf"/>
</dbReference>